<evidence type="ECO:0000313" key="3">
    <source>
        <dbReference type="Proteomes" id="UP000218899"/>
    </source>
</evidence>
<keyword evidence="1" id="KW-0812">Transmembrane</keyword>
<dbReference type="RefSeq" id="WP_096459473.1">
    <property type="nucleotide sequence ID" value="NZ_AP014936.1"/>
</dbReference>
<gene>
    <name evidence="2" type="ORF">SVA_0947</name>
</gene>
<evidence type="ECO:0000256" key="1">
    <source>
        <dbReference type="SAM" id="Phobius"/>
    </source>
</evidence>
<reference evidence="2 3" key="1">
    <citation type="submission" date="2015-08" db="EMBL/GenBank/DDBJ databases">
        <title>Complete genome sequence of Sulfurifustis variabilis.</title>
        <authorList>
            <person name="Miura A."/>
            <person name="Kojima H."/>
            <person name="Fukui M."/>
        </authorList>
    </citation>
    <scope>NUCLEOTIDE SEQUENCE [LARGE SCALE GENOMIC DNA]</scope>
    <source>
        <strain evidence="3">skN76</strain>
    </source>
</reference>
<protein>
    <submittedName>
        <fullName evidence="2">Uncharacterized protein</fullName>
    </submittedName>
</protein>
<dbReference type="EMBL" id="AP014936">
    <property type="protein sequence ID" value="BAU47526.1"/>
    <property type="molecule type" value="Genomic_DNA"/>
</dbReference>
<sequence length="159" mass="17722">MNEAIPVPVPDTGARRLKIAFTALLGFYAVAFVVGVCNGHFGWWGEERVQRELREQALARLTATPAVDAACTPAARRLQATFGTISRVSFVKDLDRPLPAIVAQQRIVCAHREGRTIMERWILYAQPDIDDTSLCLAIGRKQDIDDAIRRCGFVTRRLS</sequence>
<name>A0A1B4V1Z4_9GAMM</name>
<keyword evidence="1" id="KW-1133">Transmembrane helix</keyword>
<keyword evidence="1" id="KW-0472">Membrane</keyword>
<proteinExistence type="predicted"/>
<feature type="transmembrane region" description="Helical" evidence="1">
    <location>
        <begin position="20"/>
        <end position="44"/>
    </location>
</feature>
<dbReference type="KEGG" id="sva:SVA_0947"/>
<evidence type="ECO:0000313" key="2">
    <source>
        <dbReference type="EMBL" id="BAU47526.1"/>
    </source>
</evidence>
<organism evidence="2 3">
    <name type="scientific">Sulfurifustis variabilis</name>
    <dbReference type="NCBI Taxonomy" id="1675686"/>
    <lineage>
        <taxon>Bacteria</taxon>
        <taxon>Pseudomonadati</taxon>
        <taxon>Pseudomonadota</taxon>
        <taxon>Gammaproteobacteria</taxon>
        <taxon>Acidiferrobacterales</taxon>
        <taxon>Acidiferrobacteraceae</taxon>
        <taxon>Sulfurifustis</taxon>
    </lineage>
</organism>
<keyword evidence="3" id="KW-1185">Reference proteome</keyword>
<dbReference type="AlphaFoldDB" id="A0A1B4V1Z4"/>
<accession>A0A1B4V1Z4</accession>
<dbReference type="Proteomes" id="UP000218899">
    <property type="component" value="Chromosome"/>
</dbReference>